<organism evidence="1 2">
    <name type="scientific">Pluteus cervinus</name>
    <dbReference type="NCBI Taxonomy" id="181527"/>
    <lineage>
        <taxon>Eukaryota</taxon>
        <taxon>Fungi</taxon>
        <taxon>Dikarya</taxon>
        <taxon>Basidiomycota</taxon>
        <taxon>Agaricomycotina</taxon>
        <taxon>Agaricomycetes</taxon>
        <taxon>Agaricomycetidae</taxon>
        <taxon>Agaricales</taxon>
        <taxon>Pluteineae</taxon>
        <taxon>Pluteaceae</taxon>
        <taxon>Pluteus</taxon>
    </lineage>
</organism>
<keyword evidence="2" id="KW-1185">Reference proteome</keyword>
<reference evidence="1 2" key="1">
    <citation type="journal article" date="2019" name="Nat. Ecol. Evol.">
        <title>Megaphylogeny resolves global patterns of mushroom evolution.</title>
        <authorList>
            <person name="Varga T."/>
            <person name="Krizsan K."/>
            <person name="Foldi C."/>
            <person name="Dima B."/>
            <person name="Sanchez-Garcia M."/>
            <person name="Sanchez-Ramirez S."/>
            <person name="Szollosi G.J."/>
            <person name="Szarkandi J.G."/>
            <person name="Papp V."/>
            <person name="Albert L."/>
            <person name="Andreopoulos W."/>
            <person name="Angelini C."/>
            <person name="Antonin V."/>
            <person name="Barry K.W."/>
            <person name="Bougher N.L."/>
            <person name="Buchanan P."/>
            <person name="Buyck B."/>
            <person name="Bense V."/>
            <person name="Catcheside P."/>
            <person name="Chovatia M."/>
            <person name="Cooper J."/>
            <person name="Damon W."/>
            <person name="Desjardin D."/>
            <person name="Finy P."/>
            <person name="Geml J."/>
            <person name="Haridas S."/>
            <person name="Hughes K."/>
            <person name="Justo A."/>
            <person name="Karasinski D."/>
            <person name="Kautmanova I."/>
            <person name="Kiss B."/>
            <person name="Kocsube S."/>
            <person name="Kotiranta H."/>
            <person name="LaButti K.M."/>
            <person name="Lechner B.E."/>
            <person name="Liimatainen K."/>
            <person name="Lipzen A."/>
            <person name="Lukacs Z."/>
            <person name="Mihaltcheva S."/>
            <person name="Morgado L.N."/>
            <person name="Niskanen T."/>
            <person name="Noordeloos M.E."/>
            <person name="Ohm R.A."/>
            <person name="Ortiz-Santana B."/>
            <person name="Ovrebo C."/>
            <person name="Racz N."/>
            <person name="Riley R."/>
            <person name="Savchenko A."/>
            <person name="Shiryaev A."/>
            <person name="Soop K."/>
            <person name="Spirin V."/>
            <person name="Szebenyi C."/>
            <person name="Tomsovsky M."/>
            <person name="Tulloss R.E."/>
            <person name="Uehling J."/>
            <person name="Grigoriev I.V."/>
            <person name="Vagvolgyi C."/>
            <person name="Papp T."/>
            <person name="Martin F.M."/>
            <person name="Miettinen O."/>
            <person name="Hibbett D.S."/>
            <person name="Nagy L.G."/>
        </authorList>
    </citation>
    <scope>NUCLEOTIDE SEQUENCE [LARGE SCALE GENOMIC DNA]</scope>
    <source>
        <strain evidence="1 2">NL-1719</strain>
    </source>
</reference>
<dbReference type="EMBL" id="ML208414">
    <property type="protein sequence ID" value="TFK66169.1"/>
    <property type="molecule type" value="Genomic_DNA"/>
</dbReference>
<evidence type="ECO:0000313" key="1">
    <source>
        <dbReference type="EMBL" id="TFK66169.1"/>
    </source>
</evidence>
<protein>
    <submittedName>
        <fullName evidence="1">Uncharacterized protein</fullName>
    </submittedName>
</protein>
<name>A0ACD3ALN8_9AGAR</name>
<accession>A0ACD3ALN8</accession>
<dbReference type="Proteomes" id="UP000308600">
    <property type="component" value="Unassembled WGS sequence"/>
</dbReference>
<sequence length="453" mass="51569">MDIAVALPLELLERIFIFSTDFPVKFPPSRDQFPIVLCHVCSYWRQVALKTKLLWNYVGNYPCKSSNRDLHLSILRTWFERSAPFPIEFVDGGVVEYPPRVQVRIPNGWTWPFKVIQDVVVPYHSRLRVLRLLLTRQDLNSFFFLPPNYFDSLEELQLQLCEGTGAYHRVKSKVLQTLPRIRSFMFYDGRTSPDDLHLPWRQLRTLHITHALPVALVHSVLCQATSVEDCIFSVQDPFLEPPPPITTFPSIKRLTLRIIGNSTFSQACILPSLHDLTIAYNATVDFHESFLPGIQHLTKLCLVSLSSDNVEPIPLSDIVQATPHLTTLILHTPPIVNKTFLSNLCAGRIVPHLSHFEFKTSKLRSICEGLTSAVKKYGHSSLESVIIQYEGPRGLSYIDPNDERSMRRSLGALQLDVSVWKEGLRLGNAILLYGKGREKLGLDVLALKAIWQI</sequence>
<evidence type="ECO:0000313" key="2">
    <source>
        <dbReference type="Proteomes" id="UP000308600"/>
    </source>
</evidence>
<proteinExistence type="predicted"/>
<gene>
    <name evidence="1" type="ORF">BDN72DRAFT_844722</name>
</gene>